<keyword evidence="1" id="KW-0175">Coiled coil</keyword>
<gene>
    <name evidence="2" type="ORF">SAMN04487892_2969</name>
</gene>
<dbReference type="AlphaFoldDB" id="A0A1H2Y997"/>
<evidence type="ECO:0000256" key="1">
    <source>
        <dbReference type="SAM" id="Coils"/>
    </source>
</evidence>
<name>A0A1H2Y997_9FLAO</name>
<dbReference type="EMBL" id="FNMY01000005">
    <property type="protein sequence ID" value="SDX01535.1"/>
    <property type="molecule type" value="Genomic_DNA"/>
</dbReference>
<feature type="coiled-coil region" evidence="1">
    <location>
        <begin position="67"/>
        <end position="94"/>
    </location>
</feature>
<protein>
    <submittedName>
        <fullName evidence="2">Uncharacterized protein</fullName>
    </submittedName>
</protein>
<sequence>MKTKPRKRTFREWFSVEELHEESKKWMSELQFAKDEQLFLNHMVKDYTLDIIDTEMFNTVQPVVEGLNRLENHLQELMDSVRVHENQLSTLIEEKITDKLESSYLESHNDLAMLLDDYFEKYKDYKTQMFEIISQVMKHKKQKRLLN</sequence>
<organism evidence="2 3">
    <name type="scientific">Flagellimonas zhangzhouensis</name>
    <dbReference type="NCBI Taxonomy" id="1073328"/>
    <lineage>
        <taxon>Bacteria</taxon>
        <taxon>Pseudomonadati</taxon>
        <taxon>Bacteroidota</taxon>
        <taxon>Flavobacteriia</taxon>
        <taxon>Flavobacteriales</taxon>
        <taxon>Flavobacteriaceae</taxon>
        <taxon>Flagellimonas</taxon>
    </lineage>
</organism>
<proteinExistence type="predicted"/>
<reference evidence="3" key="1">
    <citation type="submission" date="2016-10" db="EMBL/GenBank/DDBJ databases">
        <authorList>
            <person name="Varghese N."/>
            <person name="Submissions S."/>
        </authorList>
    </citation>
    <scope>NUCLEOTIDE SEQUENCE [LARGE SCALE GENOMIC DNA]</scope>
    <source>
        <strain evidence="3">DSM 25030</strain>
    </source>
</reference>
<dbReference type="Proteomes" id="UP000199592">
    <property type="component" value="Unassembled WGS sequence"/>
</dbReference>
<accession>A0A1H2Y997</accession>
<dbReference type="STRING" id="1073328.SAMN05216294_3052"/>
<keyword evidence="3" id="KW-1185">Reference proteome</keyword>
<dbReference type="RefSeq" id="WP_090298524.1">
    <property type="nucleotide sequence ID" value="NZ_FNKI01000004.1"/>
</dbReference>
<dbReference type="OrthoDB" id="1139121at2"/>
<evidence type="ECO:0000313" key="3">
    <source>
        <dbReference type="Proteomes" id="UP000199592"/>
    </source>
</evidence>
<evidence type="ECO:0000313" key="2">
    <source>
        <dbReference type="EMBL" id="SDX01535.1"/>
    </source>
</evidence>